<dbReference type="AlphaFoldDB" id="I1CL04"/>
<dbReference type="RefSeq" id="XP_067524530.1">
    <property type="nucleotide sequence ID" value="XM_067668429.1"/>
</dbReference>
<dbReference type="GeneID" id="93620810"/>
<organism evidence="1 2">
    <name type="scientific">Rhizopus delemar (strain RA 99-880 / ATCC MYA-4621 / FGSC 9543 / NRRL 43880)</name>
    <name type="common">Mucormycosis agent</name>
    <name type="synonym">Rhizopus arrhizus var. delemar</name>
    <dbReference type="NCBI Taxonomy" id="246409"/>
    <lineage>
        <taxon>Eukaryota</taxon>
        <taxon>Fungi</taxon>
        <taxon>Fungi incertae sedis</taxon>
        <taxon>Mucoromycota</taxon>
        <taxon>Mucoromycotina</taxon>
        <taxon>Mucoromycetes</taxon>
        <taxon>Mucorales</taxon>
        <taxon>Mucorineae</taxon>
        <taxon>Rhizopodaceae</taxon>
        <taxon>Rhizopus</taxon>
    </lineage>
</organism>
<reference evidence="1 2" key="1">
    <citation type="journal article" date="2009" name="PLoS Genet.">
        <title>Genomic analysis of the basal lineage fungus Rhizopus oryzae reveals a whole-genome duplication.</title>
        <authorList>
            <person name="Ma L.-J."/>
            <person name="Ibrahim A.S."/>
            <person name="Skory C."/>
            <person name="Grabherr M.G."/>
            <person name="Burger G."/>
            <person name="Butler M."/>
            <person name="Elias M."/>
            <person name="Idnurm A."/>
            <person name="Lang B.F."/>
            <person name="Sone T."/>
            <person name="Abe A."/>
            <person name="Calvo S.E."/>
            <person name="Corrochano L.M."/>
            <person name="Engels R."/>
            <person name="Fu J."/>
            <person name="Hansberg W."/>
            <person name="Kim J.-M."/>
            <person name="Kodira C.D."/>
            <person name="Koehrsen M.J."/>
            <person name="Liu B."/>
            <person name="Miranda-Saavedra D."/>
            <person name="O'Leary S."/>
            <person name="Ortiz-Castellanos L."/>
            <person name="Poulter R."/>
            <person name="Rodriguez-Romero J."/>
            <person name="Ruiz-Herrera J."/>
            <person name="Shen Y.-Q."/>
            <person name="Zeng Q."/>
            <person name="Galagan J."/>
            <person name="Birren B.W."/>
            <person name="Cuomo C.A."/>
            <person name="Wickes B.L."/>
        </authorList>
    </citation>
    <scope>NUCLEOTIDE SEQUENCE [LARGE SCALE GENOMIC DNA]</scope>
    <source>
        <strain evidence="2">RA 99-880 / ATCC MYA-4621 / FGSC 9543 / NRRL 43880</strain>
    </source>
</reference>
<dbReference type="InParanoid" id="I1CL04"/>
<protein>
    <submittedName>
        <fullName evidence="1">Uncharacterized protein</fullName>
    </submittedName>
</protein>
<evidence type="ECO:0000313" key="1">
    <source>
        <dbReference type="EMBL" id="EIE89134.1"/>
    </source>
</evidence>
<name>I1CL04_RHIO9</name>
<sequence>MVHHPVNTIKVCSAKQEERKVWCEEQDFEDDTYLREVASFVETTVIYLSS</sequence>
<gene>
    <name evidence="1" type="ORF">RO3G_13845</name>
</gene>
<dbReference type="VEuPathDB" id="FungiDB:RO3G_13845"/>
<evidence type="ECO:0000313" key="2">
    <source>
        <dbReference type="Proteomes" id="UP000009138"/>
    </source>
</evidence>
<dbReference type="EMBL" id="CH476743">
    <property type="protein sequence ID" value="EIE89134.1"/>
    <property type="molecule type" value="Genomic_DNA"/>
</dbReference>
<accession>I1CL04</accession>
<dbReference type="Proteomes" id="UP000009138">
    <property type="component" value="Unassembled WGS sequence"/>
</dbReference>
<proteinExistence type="predicted"/>
<keyword evidence="2" id="KW-1185">Reference proteome</keyword>